<sequence length="77" mass="9470">MKSKLKQKYISKINDLRSYAPGWPLEILIADRRPCYNDEWRYYKQWDKYCRTKKGRLDGSYEYYFNKKPSRIAHGHC</sequence>
<gene>
    <name evidence="1" type="ORF">CPT_CIP9_258</name>
</gene>
<protein>
    <submittedName>
        <fullName evidence="1">Uncharacterized protein</fullName>
    </submittedName>
</protein>
<name>A0A6B9Y1J5_9CAUD</name>
<keyword evidence="2" id="KW-1185">Reference proteome</keyword>
<accession>A0A6B9Y1J5</accession>
<organism evidence="1 2">
    <name type="scientific">Enterobacter phage vB_EclM_CIP9</name>
    <dbReference type="NCBI Taxonomy" id="2696340"/>
    <lineage>
        <taxon>Viruses</taxon>
        <taxon>Duplodnaviria</taxon>
        <taxon>Heunggongvirae</taxon>
        <taxon>Uroviricota</taxon>
        <taxon>Caudoviricetes</taxon>
        <taxon>Pantevenvirales</taxon>
        <taxon>Straboviridae</taxon>
        <taxon>Tevenvirinae</taxon>
        <taxon>Kanagawavirus</taxon>
        <taxon>Kanagawavirus cipnine</taxon>
    </lineage>
</organism>
<dbReference type="Proteomes" id="UP000465071">
    <property type="component" value="Segment"/>
</dbReference>
<reference evidence="2" key="1">
    <citation type="submission" date="2019-12" db="EMBL/GenBank/DDBJ databases">
        <authorList>
            <person name="Wang K."/>
            <person name="Tamayo M.G."/>
            <person name="Penner T.V."/>
            <person name="Cook B.W.M."/>
            <person name="Court D.A."/>
            <person name="Theriault S.S."/>
        </authorList>
    </citation>
    <scope>NUCLEOTIDE SEQUENCE [LARGE SCALE GENOMIC DNA]</scope>
</reference>
<dbReference type="EMBL" id="MN882610">
    <property type="protein sequence ID" value="QHS01794.1"/>
    <property type="molecule type" value="Genomic_DNA"/>
</dbReference>
<proteinExistence type="predicted"/>
<evidence type="ECO:0000313" key="2">
    <source>
        <dbReference type="Proteomes" id="UP000465071"/>
    </source>
</evidence>
<evidence type="ECO:0000313" key="1">
    <source>
        <dbReference type="EMBL" id="QHS01794.1"/>
    </source>
</evidence>